<dbReference type="EMBL" id="SRYB01000019">
    <property type="protein sequence ID" value="TGY77838.1"/>
    <property type="molecule type" value="Genomic_DNA"/>
</dbReference>
<keyword evidence="2" id="KW-1185">Reference proteome</keyword>
<reference evidence="1" key="1">
    <citation type="submission" date="2019-04" db="EMBL/GenBank/DDBJ databases">
        <title>Microbes associate with the intestines of laboratory mice.</title>
        <authorList>
            <person name="Navarre W."/>
            <person name="Wong E."/>
            <person name="Huang K."/>
            <person name="Tropini C."/>
            <person name="Ng K."/>
            <person name="Yu B."/>
        </authorList>
    </citation>
    <scope>NUCLEOTIDE SEQUENCE</scope>
    <source>
        <strain evidence="1">NM04_E33</strain>
    </source>
</reference>
<keyword evidence="1" id="KW-0548">Nucleotidyltransferase</keyword>
<gene>
    <name evidence="1" type="primary">ribF</name>
    <name evidence="1" type="ORF">E5331_12595</name>
</gene>
<protein>
    <submittedName>
        <fullName evidence="1">Riboflavin biosynthesis protein RibF</fullName>
        <ecNumber evidence="1">2.7.1.26</ecNumber>
        <ecNumber evidence="1">2.7.7.2</ecNumber>
    </submittedName>
</protein>
<comment type="caution">
    <text evidence="1">The sequence shown here is derived from an EMBL/GenBank/DDBJ whole genome shotgun (WGS) entry which is preliminary data.</text>
</comment>
<dbReference type="EC" id="2.7.7.2" evidence="1"/>
<accession>A0AC61RKL1</accession>
<sequence length="292" mass="32202">MSDKAAVIGTFDGVHLGHIAVLHKLKEEADNRGLTPIAITFDRHPLALIDPQRAPKAITSIPKKEELILRSGVLPIVIPFDEELRATSAEDWMLRLKREHDVRMLVVGYDTTFGCDGIAYSISDYKRLGERLGIEVIEAPFVPGISSSAIRKAIANGEIKEANDMLGRHFSLSGIVVAGNRLGRTIGYPTANIMPSPGIVVPANGVYAVKITLPDGKKRDAMVNIGVRPTIRRGNEKTVEAHIIDWNGDLYGKSVTLTFYSRLRDEIAFKSIDALRKQLDADRLEVMKSLRN</sequence>
<proteinExistence type="predicted"/>
<organism evidence="1 2">
    <name type="scientific">Lepagella muris</name>
    <dbReference type="NCBI Taxonomy" id="3032870"/>
    <lineage>
        <taxon>Bacteria</taxon>
        <taxon>Pseudomonadati</taxon>
        <taxon>Bacteroidota</taxon>
        <taxon>Bacteroidia</taxon>
        <taxon>Bacteroidales</taxon>
        <taxon>Muribaculaceae</taxon>
        <taxon>Lepagella</taxon>
    </lineage>
</organism>
<dbReference type="Proteomes" id="UP000306319">
    <property type="component" value="Unassembled WGS sequence"/>
</dbReference>
<keyword evidence="1" id="KW-0808">Transferase</keyword>
<dbReference type="EC" id="2.7.1.26" evidence="1"/>
<evidence type="ECO:0000313" key="2">
    <source>
        <dbReference type="Proteomes" id="UP000306319"/>
    </source>
</evidence>
<name>A0AC61RKL1_9BACT</name>
<evidence type="ECO:0000313" key="1">
    <source>
        <dbReference type="EMBL" id="TGY77838.1"/>
    </source>
</evidence>